<name>A0ABQ1I414_9ALTE</name>
<dbReference type="EMBL" id="BMDY01000016">
    <property type="protein sequence ID" value="GGB12365.1"/>
    <property type="molecule type" value="Genomic_DNA"/>
</dbReference>
<evidence type="ECO:0000313" key="3">
    <source>
        <dbReference type="EMBL" id="GGB12365.1"/>
    </source>
</evidence>
<dbReference type="InterPro" id="IPR001296">
    <property type="entry name" value="Glyco_trans_1"/>
</dbReference>
<dbReference type="SUPFAM" id="SSF53756">
    <property type="entry name" value="UDP-Glycosyltransferase/glycogen phosphorylase"/>
    <property type="match status" value="1"/>
</dbReference>
<dbReference type="Pfam" id="PF13439">
    <property type="entry name" value="Glyco_transf_4"/>
    <property type="match status" value="1"/>
</dbReference>
<dbReference type="PANTHER" id="PTHR12526">
    <property type="entry name" value="GLYCOSYLTRANSFERASE"/>
    <property type="match status" value="1"/>
</dbReference>
<reference evidence="4" key="1">
    <citation type="journal article" date="2019" name="Int. J. Syst. Evol. Microbiol.">
        <title>The Global Catalogue of Microorganisms (GCM) 10K type strain sequencing project: providing services to taxonomists for standard genome sequencing and annotation.</title>
        <authorList>
            <consortium name="The Broad Institute Genomics Platform"/>
            <consortium name="The Broad Institute Genome Sequencing Center for Infectious Disease"/>
            <person name="Wu L."/>
            <person name="Ma J."/>
        </authorList>
    </citation>
    <scope>NUCLEOTIDE SEQUENCE [LARGE SCALE GENOMIC DNA]</scope>
    <source>
        <strain evidence="4">CGMCC 1.10131</strain>
    </source>
</reference>
<dbReference type="GO" id="GO:0016740">
    <property type="term" value="F:transferase activity"/>
    <property type="evidence" value="ECO:0007669"/>
    <property type="project" value="UniProtKB-KW"/>
</dbReference>
<accession>A0ABQ1I414</accession>
<proteinExistence type="predicted"/>
<gene>
    <name evidence="3" type="ORF">GCM10007414_27190</name>
</gene>
<keyword evidence="3" id="KW-0808">Transferase</keyword>
<dbReference type="PANTHER" id="PTHR12526:SF630">
    <property type="entry name" value="GLYCOSYLTRANSFERASE"/>
    <property type="match status" value="1"/>
</dbReference>
<comment type="caution">
    <text evidence="3">The sequence shown here is derived from an EMBL/GenBank/DDBJ whole genome shotgun (WGS) entry which is preliminary data.</text>
</comment>
<organism evidence="3 4">
    <name type="scientific">Agarivorans gilvus</name>
    <dbReference type="NCBI Taxonomy" id="680279"/>
    <lineage>
        <taxon>Bacteria</taxon>
        <taxon>Pseudomonadati</taxon>
        <taxon>Pseudomonadota</taxon>
        <taxon>Gammaproteobacteria</taxon>
        <taxon>Alteromonadales</taxon>
        <taxon>Alteromonadaceae</taxon>
        <taxon>Agarivorans</taxon>
    </lineage>
</organism>
<feature type="domain" description="Glycosyltransferase subfamily 4-like N-terminal" evidence="2">
    <location>
        <begin position="12"/>
        <end position="173"/>
    </location>
</feature>
<dbReference type="Pfam" id="PF00534">
    <property type="entry name" value="Glycos_transf_1"/>
    <property type="match status" value="1"/>
</dbReference>
<dbReference type="Proteomes" id="UP000651977">
    <property type="component" value="Unassembled WGS sequence"/>
</dbReference>
<evidence type="ECO:0000313" key="4">
    <source>
        <dbReference type="Proteomes" id="UP000651977"/>
    </source>
</evidence>
<dbReference type="InterPro" id="IPR028098">
    <property type="entry name" value="Glyco_trans_4-like_N"/>
</dbReference>
<sequence length="366" mass="41244">MRIVFRISKLGFGGAEQVFLTIARYFQQTYQAEIIFVVDRLDGDNIENARKAGFQVDTLNARDTKRSILAFAHYLKKQPCNLVISAYPDTNVACLLSKKIAASRVPVLVTEHLSLYEQMKRANWLRKAKLYCFVAFMYRLADAVVCVSEGLEQEVRKLLGNKVPIDVIHNPVRTFPTKPKQRTSKRSTTKTILAMGRITAQKDYETLLKAFALVRQQQDSKLVIVGGVLDEAYKLSLDKLVVELQLDHDVEFVGYSNTPETFYQQADLFVLSSAFEGFGNVIIEALNFGLPVVSTDCNYGPSEILKAGEFGLLSPVGNYQHLANNIVKQLQHPIASSHSRIARAQQFSVDIVAEKYWQKMTRLCHG</sequence>
<evidence type="ECO:0000259" key="1">
    <source>
        <dbReference type="Pfam" id="PF00534"/>
    </source>
</evidence>
<dbReference type="RefSeq" id="WP_055733794.1">
    <property type="nucleotide sequence ID" value="NZ_BMDY01000016.1"/>
</dbReference>
<keyword evidence="4" id="KW-1185">Reference proteome</keyword>
<feature type="domain" description="Glycosyl transferase family 1" evidence="1">
    <location>
        <begin position="180"/>
        <end position="339"/>
    </location>
</feature>
<protein>
    <submittedName>
        <fullName evidence="3">Glycosyl transferase</fullName>
    </submittedName>
</protein>
<dbReference type="Gene3D" id="3.40.50.2000">
    <property type="entry name" value="Glycogen Phosphorylase B"/>
    <property type="match status" value="2"/>
</dbReference>
<dbReference type="CDD" id="cd03811">
    <property type="entry name" value="GT4_GT28_WabH-like"/>
    <property type="match status" value="1"/>
</dbReference>
<evidence type="ECO:0000259" key="2">
    <source>
        <dbReference type="Pfam" id="PF13439"/>
    </source>
</evidence>